<dbReference type="GO" id="GO:0003677">
    <property type="term" value="F:DNA binding"/>
    <property type="evidence" value="ECO:0007669"/>
    <property type="project" value="InterPro"/>
</dbReference>
<evidence type="ECO:0000313" key="4">
    <source>
        <dbReference type="Proteomes" id="UP000011534"/>
    </source>
</evidence>
<evidence type="ECO:0000313" key="3">
    <source>
        <dbReference type="EMBL" id="EMA01806.1"/>
    </source>
</evidence>
<dbReference type="RefSeq" id="WP_004517842.1">
    <property type="nucleotide sequence ID" value="NZ_AOLQ01000065.1"/>
</dbReference>
<comment type="caution">
    <text evidence="3">The sequence shown here is derived from an EMBL/GenBank/DDBJ whole genome shotgun (WGS) entry which is preliminary data.</text>
</comment>
<dbReference type="GO" id="GO:0015074">
    <property type="term" value="P:DNA integration"/>
    <property type="evidence" value="ECO:0007669"/>
    <property type="project" value="InterPro"/>
</dbReference>
<dbReference type="EMBL" id="AOLQ01000065">
    <property type="protein sequence ID" value="EMA01806.1"/>
    <property type="molecule type" value="Genomic_DNA"/>
</dbReference>
<name>M0IYJ4_HALVA</name>
<sequence>MNTTEHDDRDGRKVWLSNDEVELLLETASGPSQRLAFALAARCGLRSEEVTRVTDNDVVDTDAGPMLLVHEGKGDKYRETPIPASLKNTIETAAEYRAESDSHPIVTSQSSQVGVTTRTLRRWIGTAREELAESEDPRWSYLTMHDLRRTWATSLKGAEVDALLVCDWGGWEDLETFLDAYRGTFSPDVQAREREKVGWL</sequence>
<evidence type="ECO:0000259" key="2">
    <source>
        <dbReference type="Pfam" id="PF00589"/>
    </source>
</evidence>
<gene>
    <name evidence="3" type="ORF">C437_15341</name>
</gene>
<dbReference type="InterPro" id="IPR011010">
    <property type="entry name" value="DNA_brk_join_enz"/>
</dbReference>
<dbReference type="InterPro" id="IPR013762">
    <property type="entry name" value="Integrase-like_cat_sf"/>
</dbReference>
<proteinExistence type="predicted"/>
<dbReference type="GO" id="GO:0006310">
    <property type="term" value="P:DNA recombination"/>
    <property type="evidence" value="ECO:0007669"/>
    <property type="project" value="UniProtKB-KW"/>
</dbReference>
<dbReference type="Proteomes" id="UP000011534">
    <property type="component" value="Unassembled WGS sequence"/>
</dbReference>
<dbReference type="PATRIC" id="fig|662477.6.peg.2988"/>
<dbReference type="Pfam" id="PF00589">
    <property type="entry name" value="Phage_integrase"/>
    <property type="match status" value="1"/>
</dbReference>
<keyword evidence="4" id="KW-1185">Reference proteome</keyword>
<feature type="domain" description="Tyr recombinase" evidence="2">
    <location>
        <begin position="15"/>
        <end position="181"/>
    </location>
</feature>
<keyword evidence="1" id="KW-0233">DNA recombination</keyword>
<dbReference type="InterPro" id="IPR002104">
    <property type="entry name" value="Integrase_catalytic"/>
</dbReference>
<protein>
    <submittedName>
        <fullName evidence="3">Integrase family protein</fullName>
    </submittedName>
</protein>
<dbReference type="SUPFAM" id="SSF56349">
    <property type="entry name" value="DNA breaking-rejoining enzymes"/>
    <property type="match status" value="1"/>
</dbReference>
<accession>M0IYJ4</accession>
<evidence type="ECO:0000256" key="1">
    <source>
        <dbReference type="ARBA" id="ARBA00023172"/>
    </source>
</evidence>
<dbReference type="CDD" id="cd00397">
    <property type="entry name" value="DNA_BRE_C"/>
    <property type="match status" value="1"/>
</dbReference>
<dbReference type="OrthoDB" id="216982at2157"/>
<dbReference type="AlphaFoldDB" id="M0IYJ4"/>
<reference evidence="3 4" key="1">
    <citation type="journal article" date="2014" name="PLoS Genet.">
        <title>Phylogenetically driven sequencing of extremely halophilic archaea reveals strategies for static and dynamic osmo-response.</title>
        <authorList>
            <person name="Becker E.A."/>
            <person name="Seitzer P.M."/>
            <person name="Tritt A."/>
            <person name="Larsen D."/>
            <person name="Krusor M."/>
            <person name="Yao A.I."/>
            <person name="Wu D."/>
            <person name="Madern D."/>
            <person name="Eisen J.A."/>
            <person name="Darling A.E."/>
            <person name="Facciotti M.T."/>
        </authorList>
    </citation>
    <scope>NUCLEOTIDE SEQUENCE [LARGE SCALE GENOMIC DNA]</scope>
    <source>
        <strain evidence="3 4">ATCC 29715</strain>
    </source>
</reference>
<dbReference type="Gene3D" id="1.10.443.10">
    <property type="entry name" value="Intergrase catalytic core"/>
    <property type="match status" value="1"/>
</dbReference>
<organism evidence="3 4">
    <name type="scientific">Haloarcula vallismortis ATCC 29715</name>
    <dbReference type="NCBI Taxonomy" id="662477"/>
    <lineage>
        <taxon>Archaea</taxon>
        <taxon>Methanobacteriati</taxon>
        <taxon>Methanobacteriota</taxon>
        <taxon>Stenosarchaea group</taxon>
        <taxon>Halobacteria</taxon>
        <taxon>Halobacteriales</taxon>
        <taxon>Haloarculaceae</taxon>
        <taxon>Haloarcula</taxon>
    </lineage>
</organism>